<sequence>MSFTRKEWKGIPVCFGTRPECIGGVLCSLNHKIAASWKPAPWCLSARVSDSGQECSRPDSIEESWCKRLCCTFRLETVVMVQVSS</sequence>
<protein>
    <submittedName>
        <fullName evidence="1">Uncharacterized protein</fullName>
    </submittedName>
</protein>
<evidence type="ECO:0000313" key="1">
    <source>
        <dbReference type="EMBL" id="GBL72024.1"/>
    </source>
</evidence>
<keyword evidence="2" id="KW-1185">Reference proteome</keyword>
<gene>
    <name evidence="1" type="ORF">AVEN_115053_1</name>
</gene>
<proteinExistence type="predicted"/>
<organism evidence="1 2">
    <name type="scientific">Araneus ventricosus</name>
    <name type="common">Orbweaver spider</name>
    <name type="synonym">Epeira ventricosa</name>
    <dbReference type="NCBI Taxonomy" id="182803"/>
    <lineage>
        <taxon>Eukaryota</taxon>
        <taxon>Metazoa</taxon>
        <taxon>Ecdysozoa</taxon>
        <taxon>Arthropoda</taxon>
        <taxon>Chelicerata</taxon>
        <taxon>Arachnida</taxon>
        <taxon>Araneae</taxon>
        <taxon>Araneomorphae</taxon>
        <taxon>Entelegynae</taxon>
        <taxon>Araneoidea</taxon>
        <taxon>Araneidae</taxon>
        <taxon>Araneus</taxon>
    </lineage>
</organism>
<name>A0A4Y1ZYV4_ARAVE</name>
<evidence type="ECO:0000313" key="2">
    <source>
        <dbReference type="Proteomes" id="UP000499080"/>
    </source>
</evidence>
<comment type="caution">
    <text evidence="1">The sequence shown here is derived from an EMBL/GenBank/DDBJ whole genome shotgun (WGS) entry which is preliminary data.</text>
</comment>
<accession>A0A4Y1ZYV4</accession>
<dbReference type="Proteomes" id="UP000499080">
    <property type="component" value="Unassembled WGS sequence"/>
</dbReference>
<reference evidence="1 2" key="1">
    <citation type="journal article" date="2019" name="Sci. Rep.">
        <title>Orb-weaving spider Araneus ventricosus genome elucidates the spidroin gene catalogue.</title>
        <authorList>
            <person name="Kono N."/>
            <person name="Nakamura H."/>
            <person name="Ohtoshi R."/>
            <person name="Moran D.A.P."/>
            <person name="Shinohara A."/>
            <person name="Yoshida Y."/>
            <person name="Fujiwara M."/>
            <person name="Mori M."/>
            <person name="Tomita M."/>
            <person name="Arakawa K."/>
        </authorList>
    </citation>
    <scope>NUCLEOTIDE SEQUENCE [LARGE SCALE GENOMIC DNA]</scope>
</reference>
<dbReference type="AlphaFoldDB" id="A0A4Y1ZYV4"/>
<dbReference type="EMBL" id="BGPR01000001">
    <property type="protein sequence ID" value="GBL72024.1"/>
    <property type="molecule type" value="Genomic_DNA"/>
</dbReference>